<evidence type="ECO:0000313" key="3">
    <source>
        <dbReference type="Proteomes" id="UP000233524"/>
    </source>
</evidence>
<keyword evidence="3" id="KW-1185">Reference proteome</keyword>
<dbReference type="OrthoDB" id="5419162at2759"/>
<evidence type="ECO:0000313" key="2">
    <source>
        <dbReference type="EMBL" id="PKS08740.1"/>
    </source>
</evidence>
<accession>A0A2N3N8G5</accession>
<dbReference type="EMBL" id="NLAX01000094">
    <property type="protein sequence ID" value="PKS08740.1"/>
    <property type="molecule type" value="Genomic_DNA"/>
</dbReference>
<feature type="region of interest" description="Disordered" evidence="1">
    <location>
        <begin position="51"/>
        <end position="79"/>
    </location>
</feature>
<gene>
    <name evidence="2" type="ORF">jhhlp_004793</name>
</gene>
<organism evidence="2 3">
    <name type="scientific">Lomentospora prolificans</name>
    <dbReference type="NCBI Taxonomy" id="41688"/>
    <lineage>
        <taxon>Eukaryota</taxon>
        <taxon>Fungi</taxon>
        <taxon>Dikarya</taxon>
        <taxon>Ascomycota</taxon>
        <taxon>Pezizomycotina</taxon>
        <taxon>Sordariomycetes</taxon>
        <taxon>Hypocreomycetidae</taxon>
        <taxon>Microascales</taxon>
        <taxon>Microascaceae</taxon>
        <taxon>Lomentospora</taxon>
    </lineage>
</organism>
<comment type="caution">
    <text evidence="2">The sequence shown here is derived from an EMBL/GenBank/DDBJ whole genome shotgun (WGS) entry which is preliminary data.</text>
</comment>
<dbReference type="InterPro" id="IPR018824">
    <property type="entry name" value="Conidiation-specific_6"/>
</dbReference>
<dbReference type="VEuPathDB" id="FungiDB:jhhlp_004793"/>
<name>A0A2N3N8G5_9PEZI</name>
<evidence type="ECO:0000256" key="1">
    <source>
        <dbReference type="SAM" id="MobiDB-lite"/>
    </source>
</evidence>
<reference evidence="2 3" key="1">
    <citation type="journal article" date="2017" name="G3 (Bethesda)">
        <title>First Draft Genome Sequence of the Pathogenic Fungus Lomentospora prolificans (Formerly Scedosporium prolificans).</title>
        <authorList>
            <person name="Luo R."/>
            <person name="Zimin A."/>
            <person name="Workman R."/>
            <person name="Fan Y."/>
            <person name="Pertea G."/>
            <person name="Grossman N."/>
            <person name="Wear M.P."/>
            <person name="Jia B."/>
            <person name="Miller H."/>
            <person name="Casadevall A."/>
            <person name="Timp W."/>
            <person name="Zhang S.X."/>
            <person name="Salzberg S.L."/>
        </authorList>
    </citation>
    <scope>NUCLEOTIDE SEQUENCE [LARGE SCALE GENOMIC DNA]</scope>
    <source>
        <strain evidence="2 3">JHH-5317</strain>
    </source>
</reference>
<dbReference type="InParanoid" id="A0A2N3N8G5"/>
<dbReference type="AlphaFoldDB" id="A0A2N3N8G5"/>
<proteinExistence type="predicted"/>
<sequence>MSLSRRSSALRTLLQNEFGGDSTYSDKVPEKKNPGNVPGGLKAAIKNRQVSQQGKKEAQQNSMICASGLMEPADRRMSC</sequence>
<protein>
    <submittedName>
        <fullName evidence="2">Uncharacterized protein</fullName>
    </submittedName>
</protein>
<feature type="region of interest" description="Disordered" evidence="1">
    <location>
        <begin position="18"/>
        <end position="37"/>
    </location>
</feature>
<feature type="compositionally biased region" description="Polar residues" evidence="1">
    <location>
        <begin position="51"/>
        <end position="64"/>
    </location>
</feature>
<dbReference type="Pfam" id="PF10346">
    <property type="entry name" value="Con-6"/>
    <property type="match status" value="1"/>
</dbReference>
<dbReference type="Proteomes" id="UP000233524">
    <property type="component" value="Unassembled WGS sequence"/>
</dbReference>